<dbReference type="Pfam" id="PF12276">
    <property type="entry name" value="DUF3617"/>
    <property type="match status" value="1"/>
</dbReference>
<sequence>MRIALSLALVAVLAAACSKKEEAAKAPEAAAPAAPAAPALAAADLEGPKPGKWKMTTNLSAAPKPVTVETCVAQTSFKDMDAAKQQAGVTCSEQSYRREGADIVGHSVCTIQGGMKVITDSRISGDFTSRYTIDAKTVMDPAPTPAMKETTMKVTAERIGDC</sequence>
<gene>
    <name evidence="1" type="ORF">GGQ61_004199</name>
</gene>
<dbReference type="RefSeq" id="WP_183776958.1">
    <property type="nucleotide sequence ID" value="NZ_JACIDK010000011.1"/>
</dbReference>
<name>A0A840A3A4_9CAUL</name>
<accession>A0A840A3A4</accession>
<protein>
    <submittedName>
        <fullName evidence="1">ABC-type amino acid transport substrate-binding protein</fullName>
    </submittedName>
</protein>
<organism evidence="1 2">
    <name type="scientific">Phenylobacterium haematophilum</name>
    <dbReference type="NCBI Taxonomy" id="98513"/>
    <lineage>
        <taxon>Bacteria</taxon>
        <taxon>Pseudomonadati</taxon>
        <taxon>Pseudomonadota</taxon>
        <taxon>Alphaproteobacteria</taxon>
        <taxon>Caulobacterales</taxon>
        <taxon>Caulobacteraceae</taxon>
        <taxon>Phenylobacterium</taxon>
    </lineage>
</organism>
<keyword evidence="2" id="KW-1185">Reference proteome</keyword>
<reference evidence="1 2" key="1">
    <citation type="submission" date="2020-08" db="EMBL/GenBank/DDBJ databases">
        <title>Genomic Encyclopedia of Type Strains, Phase IV (KMG-IV): sequencing the most valuable type-strain genomes for metagenomic binning, comparative biology and taxonomic classification.</title>
        <authorList>
            <person name="Goeker M."/>
        </authorList>
    </citation>
    <scope>NUCLEOTIDE SEQUENCE [LARGE SCALE GENOMIC DNA]</scope>
    <source>
        <strain evidence="1 2">DSM 21793</strain>
    </source>
</reference>
<comment type="caution">
    <text evidence="1">The sequence shown here is derived from an EMBL/GenBank/DDBJ whole genome shotgun (WGS) entry which is preliminary data.</text>
</comment>
<dbReference type="Proteomes" id="UP000530564">
    <property type="component" value="Unassembled WGS sequence"/>
</dbReference>
<dbReference type="PROSITE" id="PS51257">
    <property type="entry name" value="PROKAR_LIPOPROTEIN"/>
    <property type="match status" value="1"/>
</dbReference>
<evidence type="ECO:0000313" key="2">
    <source>
        <dbReference type="Proteomes" id="UP000530564"/>
    </source>
</evidence>
<dbReference type="EMBL" id="JACIDK010000011">
    <property type="protein sequence ID" value="MBB3893455.1"/>
    <property type="molecule type" value="Genomic_DNA"/>
</dbReference>
<evidence type="ECO:0000313" key="1">
    <source>
        <dbReference type="EMBL" id="MBB3893455.1"/>
    </source>
</evidence>
<dbReference type="AlphaFoldDB" id="A0A840A3A4"/>
<dbReference type="InterPro" id="IPR022061">
    <property type="entry name" value="DUF3617"/>
</dbReference>
<proteinExistence type="predicted"/>